<feature type="compositionally biased region" description="Low complexity" evidence="19">
    <location>
        <begin position="753"/>
        <end position="768"/>
    </location>
</feature>
<reference evidence="25" key="2">
    <citation type="submission" date="2017-06" db="EMBL/GenBank/DDBJ databases">
        <title>WGS assembly of Brachypodium distachyon.</title>
        <authorList>
            <consortium name="The International Brachypodium Initiative"/>
            <person name="Lucas S."/>
            <person name="Harmon-Smith M."/>
            <person name="Lail K."/>
            <person name="Tice H."/>
            <person name="Grimwood J."/>
            <person name="Bruce D."/>
            <person name="Barry K."/>
            <person name="Shu S."/>
            <person name="Lindquist E."/>
            <person name="Wang M."/>
            <person name="Pitluck S."/>
            <person name="Vogel J.P."/>
            <person name="Garvin D.F."/>
            <person name="Mockler T.C."/>
            <person name="Schmutz J."/>
            <person name="Rokhsar D."/>
            <person name="Bevan M.W."/>
        </authorList>
    </citation>
    <scope>NUCLEOTIDE SEQUENCE</scope>
    <source>
        <strain evidence="25">Bd21</strain>
    </source>
</reference>
<dbReference type="InterPro" id="IPR017441">
    <property type="entry name" value="Protein_kinase_ATP_BS"/>
</dbReference>
<dbReference type="OrthoDB" id="1530339at2759"/>
<dbReference type="SMART" id="SM00108">
    <property type="entry name" value="B_lectin"/>
    <property type="match status" value="1"/>
</dbReference>
<keyword evidence="7 17" id="KW-0547">Nucleotide-binding</keyword>
<feature type="compositionally biased region" description="Polar residues" evidence="19">
    <location>
        <begin position="884"/>
        <end position="906"/>
    </location>
</feature>
<comment type="similarity">
    <text evidence="17">Belongs to the protein kinase superfamily. Ser/Thr protein kinase family.</text>
</comment>
<evidence type="ECO:0000256" key="11">
    <source>
        <dbReference type="ARBA" id="ARBA00023136"/>
    </source>
</evidence>
<dbReference type="PROSITE" id="PS00108">
    <property type="entry name" value="PROTEIN_KINASE_ST"/>
    <property type="match status" value="1"/>
</dbReference>
<name>I1IEU4_BRADI</name>
<dbReference type="InterPro" id="IPR008271">
    <property type="entry name" value="Ser/Thr_kinase_AS"/>
</dbReference>
<evidence type="ECO:0000256" key="9">
    <source>
        <dbReference type="ARBA" id="ARBA00022840"/>
    </source>
</evidence>
<evidence type="ECO:0000256" key="6">
    <source>
        <dbReference type="ARBA" id="ARBA00022729"/>
    </source>
</evidence>
<feature type="domain" description="Bulb-type lectin" evidence="23">
    <location>
        <begin position="44"/>
        <end position="156"/>
    </location>
</feature>
<dbReference type="PROSITE" id="PS00107">
    <property type="entry name" value="PROTEIN_KINASE_ATP"/>
    <property type="match status" value="1"/>
</dbReference>
<dbReference type="GO" id="GO:0016020">
    <property type="term" value="C:membrane"/>
    <property type="evidence" value="ECO:0007669"/>
    <property type="project" value="UniProtKB-SubCell"/>
</dbReference>
<dbReference type="SMART" id="SM00220">
    <property type="entry name" value="S_TKc"/>
    <property type="match status" value="1"/>
</dbReference>
<dbReference type="PANTHER" id="PTHR47974">
    <property type="entry name" value="OS07G0415500 PROTEIN"/>
    <property type="match status" value="1"/>
</dbReference>
<dbReference type="Gene3D" id="1.10.510.10">
    <property type="entry name" value="Transferase(Phosphotransferase) domain 1"/>
    <property type="match status" value="1"/>
</dbReference>
<evidence type="ECO:0000259" key="22">
    <source>
        <dbReference type="PROSITE" id="PS50011"/>
    </source>
</evidence>
<dbReference type="Gramene" id="PNT69563">
    <property type="protein sequence ID" value="PNT69563"/>
    <property type="gene ID" value="BRADI_3g57900v3"/>
</dbReference>
<evidence type="ECO:0000256" key="19">
    <source>
        <dbReference type="SAM" id="MobiDB-lite"/>
    </source>
</evidence>
<dbReference type="Pfam" id="PF00024">
    <property type="entry name" value="PAN_1"/>
    <property type="match status" value="1"/>
</dbReference>
<dbReference type="Gene3D" id="3.50.4.10">
    <property type="entry name" value="Hepatocyte Growth Factor"/>
    <property type="match status" value="1"/>
</dbReference>
<dbReference type="InterPro" id="IPR003609">
    <property type="entry name" value="Pan_app"/>
</dbReference>
<comment type="subcellular location">
    <subcellularLocation>
        <location evidence="1">Membrane</location>
        <topology evidence="1">Single-pass type I membrane protein</topology>
    </subcellularLocation>
</comment>
<dbReference type="GO" id="GO:0051707">
    <property type="term" value="P:response to other organism"/>
    <property type="evidence" value="ECO:0007669"/>
    <property type="project" value="UniProtKB-ARBA"/>
</dbReference>
<evidence type="ECO:0000313" key="26">
    <source>
        <dbReference type="EnsemblPlants" id="PNT69563"/>
    </source>
</evidence>
<evidence type="ECO:0000259" key="23">
    <source>
        <dbReference type="PROSITE" id="PS50927"/>
    </source>
</evidence>
<evidence type="ECO:0000256" key="18">
    <source>
        <dbReference type="PROSITE-ProRule" id="PRU10141"/>
    </source>
</evidence>
<evidence type="ECO:0000256" key="15">
    <source>
        <dbReference type="ARBA" id="ARBA00047899"/>
    </source>
</evidence>
<accession>I1IEU4</accession>
<evidence type="ECO:0000256" key="12">
    <source>
        <dbReference type="ARBA" id="ARBA00023157"/>
    </source>
</evidence>
<dbReference type="eggNOG" id="ENOG502QU6U">
    <property type="taxonomic scope" value="Eukaryota"/>
</dbReference>
<dbReference type="SUPFAM" id="SSF56112">
    <property type="entry name" value="Protein kinase-like (PK-like)"/>
    <property type="match status" value="1"/>
</dbReference>
<keyword evidence="5 20" id="KW-0812">Transmembrane</keyword>
<dbReference type="FunCoup" id="I1IEU4">
    <property type="interactions" value="943"/>
</dbReference>
<keyword evidence="13" id="KW-0675">Receptor</keyword>
<dbReference type="GO" id="GO:0005524">
    <property type="term" value="F:ATP binding"/>
    <property type="evidence" value="ECO:0007669"/>
    <property type="project" value="UniProtKB-UniRule"/>
</dbReference>
<dbReference type="CDD" id="cd00028">
    <property type="entry name" value="B_lectin"/>
    <property type="match status" value="1"/>
</dbReference>
<evidence type="ECO:0000256" key="5">
    <source>
        <dbReference type="ARBA" id="ARBA00022692"/>
    </source>
</evidence>
<dbReference type="PROSITE" id="PS50011">
    <property type="entry name" value="PROTEIN_KINASE_DOM"/>
    <property type="match status" value="1"/>
</dbReference>
<dbReference type="EC" id="2.7.11.1" evidence="17"/>
<feature type="domain" description="Apple" evidence="24">
    <location>
        <begin position="346"/>
        <end position="433"/>
    </location>
</feature>
<keyword evidence="11 20" id="KW-0472">Membrane</keyword>
<keyword evidence="9 17" id="KW-0067">ATP-binding</keyword>
<dbReference type="OMA" id="MHEQKSY"/>
<evidence type="ECO:0000256" key="21">
    <source>
        <dbReference type="SAM" id="SignalP"/>
    </source>
</evidence>
<keyword evidence="2 17" id="KW-0723">Serine/threonine-protein kinase</keyword>
<feature type="transmembrane region" description="Helical" evidence="20">
    <location>
        <begin position="455"/>
        <end position="480"/>
    </location>
</feature>
<evidence type="ECO:0000256" key="13">
    <source>
        <dbReference type="ARBA" id="ARBA00023170"/>
    </source>
</evidence>
<dbReference type="Proteomes" id="UP000008810">
    <property type="component" value="Chromosome 3"/>
</dbReference>
<protein>
    <recommendedName>
        <fullName evidence="17">Receptor-like serine/threonine-protein kinase</fullName>
        <ecNumber evidence="17">2.7.11.1</ecNumber>
    </recommendedName>
</protein>
<evidence type="ECO:0000256" key="14">
    <source>
        <dbReference type="ARBA" id="ARBA00023180"/>
    </source>
</evidence>
<reference evidence="26" key="3">
    <citation type="submission" date="2018-08" db="UniProtKB">
        <authorList>
            <consortium name="EnsemblPlants"/>
        </authorList>
    </citation>
    <scope>IDENTIFICATION</scope>
    <source>
        <strain evidence="26">cv. Bd21</strain>
    </source>
</reference>
<dbReference type="KEGG" id="bdi:100831646"/>
<dbReference type="PIRSF" id="PIRSF000641">
    <property type="entry name" value="SRK"/>
    <property type="match status" value="1"/>
</dbReference>
<evidence type="ECO:0000256" key="7">
    <source>
        <dbReference type="ARBA" id="ARBA00022741"/>
    </source>
</evidence>
<evidence type="ECO:0000256" key="2">
    <source>
        <dbReference type="ARBA" id="ARBA00022527"/>
    </source>
</evidence>
<dbReference type="PROSITE" id="PS50927">
    <property type="entry name" value="BULB_LECTIN"/>
    <property type="match status" value="1"/>
</dbReference>
<keyword evidence="27" id="KW-1185">Reference proteome</keyword>
<dbReference type="AlphaFoldDB" id="I1IEU4"/>
<dbReference type="FunFam" id="3.30.200.20:FF:000178">
    <property type="entry name" value="serine/threonine-protein kinase PBS1-like"/>
    <property type="match status" value="1"/>
</dbReference>
<dbReference type="GO" id="GO:0004672">
    <property type="term" value="F:protein kinase activity"/>
    <property type="evidence" value="ECO:0000318"/>
    <property type="project" value="GO_Central"/>
</dbReference>
<dbReference type="PANTHER" id="PTHR47974:SF27">
    <property type="entry name" value="RECEPTOR-LIKE SERINE_THREONINE-PROTEIN KINASE"/>
    <property type="match status" value="1"/>
</dbReference>
<dbReference type="CDD" id="cd14066">
    <property type="entry name" value="STKc_IRAK"/>
    <property type="match status" value="1"/>
</dbReference>
<keyword evidence="6 21" id="KW-0732">Signal</keyword>
<keyword evidence="12" id="KW-1015">Disulfide bond</keyword>
<evidence type="ECO:0000313" key="25">
    <source>
        <dbReference type="EMBL" id="PNT69563.1"/>
    </source>
</evidence>
<feature type="region of interest" description="Disordered" evidence="19">
    <location>
        <begin position="874"/>
        <end position="906"/>
    </location>
</feature>
<keyword evidence="8 17" id="KW-0418">Kinase</keyword>
<dbReference type="Pfam" id="PF00069">
    <property type="entry name" value="Pkinase"/>
    <property type="match status" value="1"/>
</dbReference>
<evidence type="ECO:0000313" key="27">
    <source>
        <dbReference type="Proteomes" id="UP000008810"/>
    </source>
</evidence>
<feature type="region of interest" description="Disordered" evidence="19">
    <location>
        <begin position="488"/>
        <end position="508"/>
    </location>
</feature>
<sequence>MGPSPMRPPFLLSLLLLLLLGDVAQAGTVATELIAPDFEASFLLFVDTVGVFLRSSNGAFEAAVYNPAAQQDRYYLAVLHAPSKTCVWAANRAAPITDRTALVRLTSQGVSVEDANGTAIWSTPPFGSAVAALRLADTGNLALLDAANATLWQSFDVPTDTLVSSQRLPVGGFLASAASASDLAEGDYRLNVTSGDAVLSWTMGSSLYWRMSNDASFVKDRDGAVAYMAVNGTGIFLLAKDGTVIVQAAAMAPAGLRVVQLSVDGKLQIKNFASANSSSSPTDGGFVAPSRACDLPLSCGPLGLCTPSGNASGCTCPQLFAAAHDSGCAPSDGSSTLLPAGAGASCGGSGNGDRGISYLSLGNGVAYYANKFSLPATAGSNASSCQALCTANCSCLGYFYDHSSLSCYLARDQLGSFTNTNSTNGAHSMSGYVKVQSSRPQGSSSSDSSSSSKTLIAILLPTIIAFVLIVIIGAIVVVSWRKEKRREGRRSSRDVQLRRQRSPGSASAHLVQDLQDMDGDDDDDIVIPGLPTRFTHSEIEDMTNSFRVKIGAGGFGAVYKGELPDGSLVAVKKIEGVGMQGKREFMTEIAVIGNIHHVNLVRLRGFCTEGQRRLLVYEFMNRGSLERPLFRPTGPPLEWKERMDIAVGAARGLAYLHFGCNQRIIHCDVKPENILLADGGQVKIADFGLAKFLSPEQSGLFTTMRGTRGYLAPEWLTNTAITDRTDVYGFGMVLLELVHGRKNRSEHVSDGMASGEDSSNGSSSRGAARSNNDYFPLAALEAHEAGRYAELADPRLEGKVVAKEVERMVKVALCCLHEDPGTRPSMAVVAGMLEGTMELGEPRAQALGFLRLYGRGHAGPSDGNMKQVVGMGMGTSVGDRNRSETTQTTMSGWPSYMSSSQLSAPR</sequence>
<feature type="domain" description="Protein kinase" evidence="22">
    <location>
        <begin position="544"/>
        <end position="837"/>
    </location>
</feature>
<keyword evidence="4 17" id="KW-0808">Transferase</keyword>
<evidence type="ECO:0000259" key="24">
    <source>
        <dbReference type="PROSITE" id="PS50948"/>
    </source>
</evidence>
<dbReference type="EnsemblPlants" id="PNT69563">
    <property type="protein sequence ID" value="PNT69563"/>
    <property type="gene ID" value="BRADI_3g57900v3"/>
</dbReference>
<dbReference type="Pfam" id="PF01453">
    <property type="entry name" value="B_lectin"/>
    <property type="match status" value="1"/>
</dbReference>
<dbReference type="Gene3D" id="2.90.10.30">
    <property type="match status" value="1"/>
</dbReference>
<dbReference type="GeneID" id="100831646"/>
<evidence type="ECO:0000256" key="16">
    <source>
        <dbReference type="ARBA" id="ARBA00048679"/>
    </source>
</evidence>
<dbReference type="InterPro" id="IPR000719">
    <property type="entry name" value="Prot_kinase_dom"/>
</dbReference>
<keyword evidence="14" id="KW-0325">Glycoprotein</keyword>
<evidence type="ECO:0000256" key="20">
    <source>
        <dbReference type="SAM" id="Phobius"/>
    </source>
</evidence>
<dbReference type="InterPro" id="IPR024171">
    <property type="entry name" value="SRK-like_kinase"/>
</dbReference>
<evidence type="ECO:0000256" key="8">
    <source>
        <dbReference type="ARBA" id="ARBA00022777"/>
    </source>
</evidence>
<comment type="catalytic activity">
    <reaction evidence="16 17">
        <text>L-seryl-[protein] + ATP = O-phospho-L-seryl-[protein] + ADP + H(+)</text>
        <dbReference type="Rhea" id="RHEA:17989"/>
        <dbReference type="Rhea" id="RHEA-COMP:9863"/>
        <dbReference type="Rhea" id="RHEA-COMP:11604"/>
        <dbReference type="ChEBI" id="CHEBI:15378"/>
        <dbReference type="ChEBI" id="CHEBI:29999"/>
        <dbReference type="ChEBI" id="CHEBI:30616"/>
        <dbReference type="ChEBI" id="CHEBI:83421"/>
        <dbReference type="ChEBI" id="CHEBI:456216"/>
        <dbReference type="EC" id="2.7.11.1"/>
    </reaction>
</comment>
<dbReference type="InterPro" id="IPR001480">
    <property type="entry name" value="Bulb-type_lectin_dom"/>
</dbReference>
<dbReference type="GO" id="GO:0004674">
    <property type="term" value="F:protein serine/threonine kinase activity"/>
    <property type="evidence" value="ECO:0007669"/>
    <property type="project" value="UniProtKB-KW"/>
</dbReference>
<evidence type="ECO:0000256" key="3">
    <source>
        <dbReference type="ARBA" id="ARBA00022536"/>
    </source>
</evidence>
<dbReference type="SUPFAM" id="SSF51110">
    <property type="entry name" value="alpha-D-mannose-specific plant lectins"/>
    <property type="match status" value="1"/>
</dbReference>
<dbReference type="FunFam" id="1.10.510.10:FF:000589">
    <property type="entry name" value="Serine/threonine-protein kinase"/>
    <property type="match status" value="1"/>
</dbReference>
<feature type="binding site" evidence="18">
    <location>
        <position position="573"/>
    </location>
    <ligand>
        <name>ATP</name>
        <dbReference type="ChEBI" id="CHEBI:30616"/>
    </ligand>
</feature>
<dbReference type="Gene3D" id="3.30.200.20">
    <property type="entry name" value="Phosphorylase Kinase, domain 1"/>
    <property type="match status" value="1"/>
</dbReference>
<reference evidence="25 26" key="1">
    <citation type="journal article" date="2010" name="Nature">
        <title>Genome sequencing and analysis of the model grass Brachypodium distachyon.</title>
        <authorList>
            <consortium name="International Brachypodium Initiative"/>
        </authorList>
    </citation>
    <scope>NUCLEOTIDE SEQUENCE [LARGE SCALE GENOMIC DNA]</scope>
    <source>
        <strain evidence="25 26">Bd21</strain>
    </source>
</reference>
<proteinExistence type="inferred from homology"/>
<organism evidence="26">
    <name type="scientific">Brachypodium distachyon</name>
    <name type="common">Purple false brome</name>
    <name type="synonym">Trachynia distachya</name>
    <dbReference type="NCBI Taxonomy" id="15368"/>
    <lineage>
        <taxon>Eukaryota</taxon>
        <taxon>Viridiplantae</taxon>
        <taxon>Streptophyta</taxon>
        <taxon>Embryophyta</taxon>
        <taxon>Tracheophyta</taxon>
        <taxon>Spermatophyta</taxon>
        <taxon>Magnoliopsida</taxon>
        <taxon>Liliopsida</taxon>
        <taxon>Poales</taxon>
        <taxon>Poaceae</taxon>
        <taxon>BOP clade</taxon>
        <taxon>Pooideae</taxon>
        <taxon>Stipodae</taxon>
        <taxon>Brachypodieae</taxon>
        <taxon>Brachypodium</taxon>
    </lineage>
</organism>
<feature type="chain" id="PRO_5003644691" description="Receptor-like serine/threonine-protein kinase" evidence="21">
    <location>
        <begin position="27"/>
        <end position="906"/>
    </location>
</feature>
<dbReference type="FunFam" id="2.90.10.10:FF:000023">
    <property type="entry name" value="G-type lectin S-receptor-like serine/threonine-protein kinase"/>
    <property type="match status" value="1"/>
</dbReference>
<keyword evidence="3" id="KW-0245">EGF-like domain</keyword>
<dbReference type="HOGENOM" id="CLU_000288_116_2_1"/>
<evidence type="ECO:0000256" key="17">
    <source>
        <dbReference type="PIRNR" id="PIRNR000641"/>
    </source>
</evidence>
<gene>
    <name evidence="26" type="primary">LOC100831646</name>
    <name evidence="25" type="ORF">BRADI_3g57900v3</name>
</gene>
<dbReference type="EMBL" id="CM000882">
    <property type="protein sequence ID" value="PNT69563.1"/>
    <property type="molecule type" value="Genomic_DNA"/>
</dbReference>
<feature type="compositionally biased region" description="Basic and acidic residues" evidence="19">
    <location>
        <begin position="488"/>
        <end position="497"/>
    </location>
</feature>
<evidence type="ECO:0000256" key="10">
    <source>
        <dbReference type="ARBA" id="ARBA00022989"/>
    </source>
</evidence>
<dbReference type="InterPro" id="IPR036426">
    <property type="entry name" value="Bulb-type_lectin_dom_sf"/>
</dbReference>
<evidence type="ECO:0000256" key="4">
    <source>
        <dbReference type="ARBA" id="ARBA00022679"/>
    </source>
</evidence>
<keyword evidence="10 20" id="KW-1133">Transmembrane helix</keyword>
<comment type="catalytic activity">
    <reaction evidence="15 17">
        <text>L-threonyl-[protein] + ATP = O-phospho-L-threonyl-[protein] + ADP + H(+)</text>
        <dbReference type="Rhea" id="RHEA:46608"/>
        <dbReference type="Rhea" id="RHEA-COMP:11060"/>
        <dbReference type="Rhea" id="RHEA-COMP:11605"/>
        <dbReference type="ChEBI" id="CHEBI:15378"/>
        <dbReference type="ChEBI" id="CHEBI:30013"/>
        <dbReference type="ChEBI" id="CHEBI:30616"/>
        <dbReference type="ChEBI" id="CHEBI:61977"/>
        <dbReference type="ChEBI" id="CHEBI:456216"/>
        <dbReference type="EC" id="2.7.11.1"/>
    </reaction>
</comment>
<feature type="region of interest" description="Disordered" evidence="19">
    <location>
        <begin position="746"/>
        <end position="768"/>
    </location>
</feature>
<dbReference type="InterPro" id="IPR011009">
    <property type="entry name" value="Kinase-like_dom_sf"/>
</dbReference>
<dbReference type="RefSeq" id="XP_003570561.1">
    <property type="nucleotide sequence ID" value="XM_003570513.3"/>
</dbReference>
<dbReference type="PROSITE" id="PS50948">
    <property type="entry name" value="PAN"/>
    <property type="match status" value="1"/>
</dbReference>
<evidence type="ECO:0000256" key="1">
    <source>
        <dbReference type="ARBA" id="ARBA00004479"/>
    </source>
</evidence>
<feature type="signal peptide" evidence="21">
    <location>
        <begin position="1"/>
        <end position="26"/>
    </location>
</feature>